<feature type="region of interest" description="Disordered" evidence="2">
    <location>
        <begin position="381"/>
        <end position="423"/>
    </location>
</feature>
<evidence type="ECO:0000256" key="2">
    <source>
        <dbReference type="SAM" id="MobiDB-lite"/>
    </source>
</evidence>
<gene>
    <name evidence="4" type="ORF">CRE_16263</name>
</gene>
<evidence type="ECO:0000313" key="4">
    <source>
        <dbReference type="EMBL" id="EFO84155.1"/>
    </source>
</evidence>
<dbReference type="SMART" id="SM00355">
    <property type="entry name" value="ZnF_C2H2"/>
    <property type="match status" value="3"/>
</dbReference>
<dbReference type="Proteomes" id="UP000008281">
    <property type="component" value="Unassembled WGS sequence"/>
</dbReference>
<dbReference type="InParanoid" id="E3N2K8"/>
<keyword evidence="5" id="KW-1185">Reference proteome</keyword>
<dbReference type="PROSITE" id="PS00028">
    <property type="entry name" value="ZINC_FINGER_C2H2_1"/>
    <property type="match status" value="2"/>
</dbReference>
<feature type="compositionally biased region" description="Basic and acidic residues" evidence="2">
    <location>
        <begin position="391"/>
        <end position="416"/>
    </location>
</feature>
<accession>E3N2K8</accession>
<dbReference type="InterPro" id="IPR013087">
    <property type="entry name" value="Znf_C2H2_type"/>
</dbReference>
<dbReference type="OrthoDB" id="6515316at2759"/>
<dbReference type="PROSITE" id="PS50157">
    <property type="entry name" value="ZINC_FINGER_C2H2_2"/>
    <property type="match status" value="1"/>
</dbReference>
<dbReference type="eggNOG" id="ENOG502QVXX">
    <property type="taxonomic scope" value="Eukaryota"/>
</dbReference>
<keyword evidence="1" id="KW-0863">Zinc-finger</keyword>
<dbReference type="HOGENOM" id="CLU_571404_0_0_1"/>
<name>E3N2K8_CAERE</name>
<organism evidence="5">
    <name type="scientific">Caenorhabditis remanei</name>
    <name type="common">Caenorhabditis vulgaris</name>
    <dbReference type="NCBI Taxonomy" id="31234"/>
    <lineage>
        <taxon>Eukaryota</taxon>
        <taxon>Metazoa</taxon>
        <taxon>Ecdysozoa</taxon>
        <taxon>Nematoda</taxon>
        <taxon>Chromadorea</taxon>
        <taxon>Rhabditida</taxon>
        <taxon>Rhabditina</taxon>
        <taxon>Rhabditomorpha</taxon>
        <taxon>Rhabditoidea</taxon>
        <taxon>Rhabditidae</taxon>
        <taxon>Peloderinae</taxon>
        <taxon>Caenorhabditis</taxon>
    </lineage>
</organism>
<proteinExistence type="predicted"/>
<evidence type="ECO:0000259" key="3">
    <source>
        <dbReference type="PROSITE" id="PS50157"/>
    </source>
</evidence>
<reference evidence="4" key="1">
    <citation type="submission" date="2007-07" db="EMBL/GenBank/DDBJ databases">
        <title>PCAP assembly of the Caenorhabditis remanei genome.</title>
        <authorList>
            <consortium name="The Caenorhabditis remanei Sequencing Consortium"/>
            <person name="Wilson R.K."/>
        </authorList>
    </citation>
    <scope>NUCLEOTIDE SEQUENCE [LARGE SCALE GENOMIC DNA]</scope>
    <source>
        <strain evidence="4">PB4641</strain>
    </source>
</reference>
<keyword evidence="1" id="KW-0862">Zinc</keyword>
<keyword evidence="1" id="KW-0479">Metal-binding</keyword>
<dbReference type="Gene3D" id="3.30.160.60">
    <property type="entry name" value="Classic Zinc Finger"/>
    <property type="match status" value="1"/>
</dbReference>
<evidence type="ECO:0000256" key="1">
    <source>
        <dbReference type="PROSITE-ProRule" id="PRU00042"/>
    </source>
</evidence>
<protein>
    <recommendedName>
        <fullName evidence="3">C2H2-type domain-containing protein</fullName>
    </recommendedName>
</protein>
<evidence type="ECO:0000313" key="5">
    <source>
        <dbReference type="Proteomes" id="UP000008281"/>
    </source>
</evidence>
<dbReference type="AlphaFoldDB" id="E3N2K8"/>
<feature type="domain" description="C2H2-type" evidence="3">
    <location>
        <begin position="136"/>
        <end position="166"/>
    </location>
</feature>
<dbReference type="EMBL" id="DS268513">
    <property type="protein sequence ID" value="EFO84155.1"/>
    <property type="molecule type" value="Genomic_DNA"/>
</dbReference>
<dbReference type="GO" id="GO:0008270">
    <property type="term" value="F:zinc ion binding"/>
    <property type="evidence" value="ECO:0007669"/>
    <property type="project" value="UniProtKB-KW"/>
</dbReference>
<dbReference type="STRING" id="31234.E3N2K8"/>
<sequence>MDHICCTKCQFWSKRSNNVVKHLRSMHDATEDDIDEFKKKLVSSRALKNHGSGAWECQECKKLCPSERSLNTHIAKEHVRRILDPAEITLASRPSSPIASLSSPKKVQCQKIDECDVIIEKTASAPGKPKEGAGKMKCPMEDCGEMFSTREKVAIHFIETHNSDMELDTAFFETETEFLVIKKTFLVVQTCFNRIGESRESRRAVAVGRLDQPVSSGIGPSALFPRCEHFFFESSVSKATLQENCHCVCGACSYRFTCTCLYQLSGISCKHIHLAIRYESSIEEEQIRDETEPFANLVPHDTTATFDLPDSFHTPSRTDASGKIYLEFNQVLENLEQFLSSYFQNIDQLCQSMRQAQKNPDKLKEMQAVLELVQKANDLIRSNRNVPSLPPRRDASSRPKTAREVMNHTRLQRDPELPDDMDALEQDSSTTTWLRCSRCKLPVHFMCSAGTCPSCDSKFENYEPSESEEFDESDDSFN</sequence>